<dbReference type="PANTHER" id="PTHR10869:SF226">
    <property type="entry name" value="PROLYL 4-HYDROXYLASE ALPHA SUBUNIT DOMAIN-CONTAINING PROTEIN"/>
    <property type="match status" value="1"/>
</dbReference>
<comment type="caution">
    <text evidence="8">The sequence shown here is derived from an EMBL/GenBank/DDBJ whole genome shotgun (WGS) entry which is preliminary data.</text>
</comment>
<feature type="chain" id="PRO_5045087186" evidence="6">
    <location>
        <begin position="17"/>
        <end position="463"/>
    </location>
</feature>
<evidence type="ECO:0000256" key="2">
    <source>
        <dbReference type="ARBA" id="ARBA00022723"/>
    </source>
</evidence>
<keyword evidence="4" id="KW-0560">Oxidoreductase</keyword>
<evidence type="ECO:0000313" key="8">
    <source>
        <dbReference type="EMBL" id="KAK7242341.1"/>
    </source>
</evidence>
<dbReference type="InterPro" id="IPR006620">
    <property type="entry name" value="Pro_4_hyd_alph"/>
</dbReference>
<evidence type="ECO:0000256" key="1">
    <source>
        <dbReference type="ARBA" id="ARBA00001961"/>
    </source>
</evidence>
<name>A0ABR1G1K0_AURAN</name>
<dbReference type="InterPro" id="IPR044862">
    <property type="entry name" value="Pro_4_hyd_alph_FE2OG_OXY"/>
</dbReference>
<organism evidence="8 9">
    <name type="scientific">Aureococcus anophagefferens</name>
    <name type="common">Harmful bloom alga</name>
    <dbReference type="NCBI Taxonomy" id="44056"/>
    <lineage>
        <taxon>Eukaryota</taxon>
        <taxon>Sar</taxon>
        <taxon>Stramenopiles</taxon>
        <taxon>Ochrophyta</taxon>
        <taxon>Pelagophyceae</taxon>
        <taxon>Pelagomonadales</taxon>
        <taxon>Pelagomonadaceae</taxon>
        <taxon>Aureococcus</taxon>
    </lineage>
</organism>
<feature type="signal peptide" evidence="6">
    <location>
        <begin position="1"/>
        <end position="16"/>
    </location>
</feature>
<accession>A0ABR1G1K0</accession>
<evidence type="ECO:0000256" key="3">
    <source>
        <dbReference type="ARBA" id="ARBA00022964"/>
    </source>
</evidence>
<evidence type="ECO:0000256" key="6">
    <source>
        <dbReference type="SAM" id="SignalP"/>
    </source>
</evidence>
<evidence type="ECO:0000256" key="5">
    <source>
        <dbReference type="ARBA" id="ARBA00023004"/>
    </source>
</evidence>
<dbReference type="InterPro" id="IPR045054">
    <property type="entry name" value="P4HA-like"/>
</dbReference>
<keyword evidence="9" id="KW-1185">Reference proteome</keyword>
<evidence type="ECO:0000259" key="7">
    <source>
        <dbReference type="PROSITE" id="PS51471"/>
    </source>
</evidence>
<dbReference type="EMBL" id="JBBJCI010000145">
    <property type="protein sequence ID" value="KAK7242341.1"/>
    <property type="molecule type" value="Genomic_DNA"/>
</dbReference>
<dbReference type="PROSITE" id="PS51471">
    <property type="entry name" value="FE2OG_OXY"/>
    <property type="match status" value="1"/>
</dbReference>
<comment type="cofactor">
    <cofactor evidence="1">
        <name>L-ascorbate</name>
        <dbReference type="ChEBI" id="CHEBI:38290"/>
    </cofactor>
</comment>
<dbReference type="InterPro" id="IPR005123">
    <property type="entry name" value="Oxoglu/Fe-dep_dioxygenase_dom"/>
</dbReference>
<proteinExistence type="predicted"/>
<dbReference type="PANTHER" id="PTHR10869">
    <property type="entry name" value="PROLYL 4-HYDROXYLASE ALPHA SUBUNIT"/>
    <property type="match status" value="1"/>
</dbReference>
<keyword evidence="3" id="KW-0223">Dioxygenase</keyword>
<keyword evidence="5" id="KW-0408">Iron</keyword>
<dbReference type="Gene3D" id="2.60.120.620">
    <property type="entry name" value="q2cbj1_9rhob like domain"/>
    <property type="match status" value="1"/>
</dbReference>
<evidence type="ECO:0000256" key="4">
    <source>
        <dbReference type="ARBA" id="ARBA00023002"/>
    </source>
</evidence>
<feature type="domain" description="Fe2OG dioxygenase" evidence="7">
    <location>
        <begin position="219"/>
        <end position="374"/>
    </location>
</feature>
<dbReference type="SMART" id="SM00702">
    <property type="entry name" value="P4Hc"/>
    <property type="match status" value="1"/>
</dbReference>
<sequence length="463" mass="50089">MLRLAALLASLHVASSDDHSCAAGLTMDVYANGASTNPVRVELDGGHCGTMAAFEAAVSRAACGDPAACHVRDGAGRRVRKCSQLSRSSADFGVQPPGVARAYGVRRDMRFVFATEHVGFVRHLPHLGNMTLTTLAERPRLFALDGFMSGDDADQLVADALAIDDDEHKLMQSSTGAKGYHVSSIRTSENAWVKDTATATKLKKKAFKMLGFDSYDEQMADGVQVLRYNNSNGYVAHKDFLSRPADVDARAMEPSLGGANRMATVFLYLTDVAQGGQTVFPKAERPANAAALPGVEARDVDDTIAALRDAMEVQTWEPKLVGQCYSKLAVRPARASAILFYSQRPDGTLDDYATHGGCPVLDGTKWAANLWVWNKAMPFGSSRFGDKGDGKSNDKNPQSVDVTFSTQLDAIEIFWKEVKMGDVEVGVPFNLNSFPGHGFTARRRGRILEEFTVGKHGNAFTVK</sequence>
<dbReference type="Proteomes" id="UP001363151">
    <property type="component" value="Unassembled WGS sequence"/>
</dbReference>
<evidence type="ECO:0000313" key="9">
    <source>
        <dbReference type="Proteomes" id="UP001363151"/>
    </source>
</evidence>
<keyword evidence="2" id="KW-0479">Metal-binding</keyword>
<keyword evidence="6" id="KW-0732">Signal</keyword>
<dbReference type="Pfam" id="PF13640">
    <property type="entry name" value="2OG-FeII_Oxy_3"/>
    <property type="match status" value="1"/>
</dbReference>
<reference evidence="8 9" key="1">
    <citation type="submission" date="2024-03" db="EMBL/GenBank/DDBJ databases">
        <title>Aureococcus anophagefferens CCMP1851 and Kratosvirus quantuckense: Draft genome of a second virus-susceptible host strain in the model system.</title>
        <authorList>
            <person name="Chase E."/>
            <person name="Truchon A.R."/>
            <person name="Schepens W."/>
            <person name="Wilhelm S.W."/>
        </authorList>
    </citation>
    <scope>NUCLEOTIDE SEQUENCE [LARGE SCALE GENOMIC DNA]</scope>
    <source>
        <strain evidence="8 9">CCMP1851</strain>
    </source>
</reference>
<gene>
    <name evidence="8" type="ORF">SO694_00012115</name>
</gene>
<protein>
    <submittedName>
        <fullName evidence="8">Prolyl 4-hydroxylase alpha subunit</fullName>
    </submittedName>
</protein>